<evidence type="ECO:0000313" key="2">
    <source>
        <dbReference type="EMBL" id="KII70659.1"/>
    </source>
</evidence>
<sequence length="166" mass="18356">MSKTSIQLMDSWNDGRRGNNIKSKKLHGEKQDAYYLGAESRISDALLAIIKDCEAKDIFSADETGLYWRAIPERTLAFKNSETAGGKMAKERTTLLLACNMDGSEKLKPLTVGKSKNPQCFKNVKTLPVDYEACKKCVDDNGHLDGLAEEGGHSNASQKSAYRYTV</sequence>
<gene>
    <name evidence="2" type="ORF">RF11_16503</name>
</gene>
<name>A0A0C2IYS3_THEKT</name>
<dbReference type="PANTHER" id="PTHR19303:SF73">
    <property type="entry name" value="PROTEIN PDC2"/>
    <property type="match status" value="1"/>
</dbReference>
<organism evidence="2 3">
    <name type="scientific">Thelohanellus kitauei</name>
    <name type="common">Myxosporean</name>
    <dbReference type="NCBI Taxonomy" id="669202"/>
    <lineage>
        <taxon>Eukaryota</taxon>
        <taxon>Metazoa</taxon>
        <taxon>Cnidaria</taxon>
        <taxon>Myxozoa</taxon>
        <taxon>Myxosporea</taxon>
        <taxon>Bivalvulida</taxon>
        <taxon>Platysporina</taxon>
        <taxon>Myxobolidae</taxon>
        <taxon>Thelohanellus</taxon>
    </lineage>
</organism>
<dbReference type="GO" id="GO:0003677">
    <property type="term" value="F:DNA binding"/>
    <property type="evidence" value="ECO:0007669"/>
    <property type="project" value="TreeGrafter"/>
</dbReference>
<accession>A0A0C2IYS3</accession>
<dbReference type="InterPro" id="IPR050863">
    <property type="entry name" value="CenT-Element_Derived"/>
</dbReference>
<reference evidence="2 3" key="1">
    <citation type="journal article" date="2014" name="Genome Biol. Evol.">
        <title>The genome of the myxosporean Thelohanellus kitauei shows adaptations to nutrient acquisition within its fish host.</title>
        <authorList>
            <person name="Yang Y."/>
            <person name="Xiong J."/>
            <person name="Zhou Z."/>
            <person name="Huo F."/>
            <person name="Miao W."/>
            <person name="Ran C."/>
            <person name="Liu Y."/>
            <person name="Zhang J."/>
            <person name="Feng J."/>
            <person name="Wang M."/>
            <person name="Wang M."/>
            <person name="Wang L."/>
            <person name="Yao B."/>
        </authorList>
    </citation>
    <scope>NUCLEOTIDE SEQUENCE [LARGE SCALE GENOMIC DNA]</scope>
    <source>
        <strain evidence="2">Wuqing</strain>
    </source>
</reference>
<dbReference type="Proteomes" id="UP000031668">
    <property type="component" value="Unassembled WGS sequence"/>
</dbReference>
<proteinExistence type="predicted"/>
<evidence type="ECO:0000259" key="1">
    <source>
        <dbReference type="Pfam" id="PF03184"/>
    </source>
</evidence>
<dbReference type="EMBL" id="JWZT01002000">
    <property type="protein sequence ID" value="KII70659.1"/>
    <property type="molecule type" value="Genomic_DNA"/>
</dbReference>
<dbReference type="OrthoDB" id="5988057at2759"/>
<dbReference type="GO" id="GO:0005634">
    <property type="term" value="C:nucleus"/>
    <property type="evidence" value="ECO:0007669"/>
    <property type="project" value="TreeGrafter"/>
</dbReference>
<dbReference type="InterPro" id="IPR004875">
    <property type="entry name" value="DDE_SF_endonuclease_dom"/>
</dbReference>
<keyword evidence="3" id="KW-1185">Reference proteome</keyword>
<dbReference type="PANTHER" id="PTHR19303">
    <property type="entry name" value="TRANSPOSON"/>
    <property type="match status" value="1"/>
</dbReference>
<feature type="domain" description="DDE-1" evidence="1">
    <location>
        <begin position="90"/>
        <end position="136"/>
    </location>
</feature>
<evidence type="ECO:0000313" key="3">
    <source>
        <dbReference type="Proteomes" id="UP000031668"/>
    </source>
</evidence>
<comment type="caution">
    <text evidence="2">The sequence shown here is derived from an EMBL/GenBank/DDBJ whole genome shotgun (WGS) entry which is preliminary data.</text>
</comment>
<dbReference type="AlphaFoldDB" id="A0A0C2IYS3"/>
<protein>
    <submittedName>
        <fullName evidence="2">Tigger transposable element-derived protein 6</fullName>
    </submittedName>
</protein>
<dbReference type="Pfam" id="PF03184">
    <property type="entry name" value="DDE_1"/>
    <property type="match status" value="1"/>
</dbReference>